<evidence type="ECO:0000313" key="18">
    <source>
        <dbReference type="EMBL" id="KAK4269845.1"/>
    </source>
</evidence>
<comment type="similarity">
    <text evidence="13">Belongs to the RING-type zinc finger family. ATL subfamily.</text>
</comment>
<evidence type="ECO:0000256" key="13">
    <source>
        <dbReference type="ARBA" id="ARBA00024209"/>
    </source>
</evidence>
<dbReference type="GO" id="GO:0016567">
    <property type="term" value="P:protein ubiquitination"/>
    <property type="evidence" value="ECO:0007669"/>
    <property type="project" value="TreeGrafter"/>
</dbReference>
<dbReference type="GO" id="GO:0061630">
    <property type="term" value="F:ubiquitin protein ligase activity"/>
    <property type="evidence" value="ECO:0007669"/>
    <property type="project" value="UniProtKB-EC"/>
</dbReference>
<evidence type="ECO:0000256" key="6">
    <source>
        <dbReference type="ARBA" id="ARBA00022692"/>
    </source>
</evidence>
<dbReference type="AlphaFoldDB" id="A0AAE1MMI4"/>
<evidence type="ECO:0000256" key="4">
    <source>
        <dbReference type="ARBA" id="ARBA00012483"/>
    </source>
</evidence>
<sequence>MASPPPYTLNVVGSEPESFTGTTSTSEDQASPQHFSSAFQNLNSSVLIIVIVLAVTFIISLSICLLLRHINLRCLRRLSRSSFSSSSRRNATPATATATGTTMPVFSSSRRVSPEITSASIIDSLPMFEFSSIIRRSSASDTTGGDCAVCLSKFEQRDLLRLLPLCCHAFHVECIDTWLQSNLTCPLCRSAIFASDSELMKVLQSSLEDSGGSNSFRLEIGNISRRGSAPPDVAEDARARSRSRSYSVGSFEYFVDEDFEVPIRHAHQRSVSDNKDEPVTVESQSAAAAAQSAHEASLAADVSGSGRSWWLKEYIDRLSSSISSRTVSFRGSGRFFTNGNASHRSDAGISAEDCDLEAMRLGEEISETFRWLSGV</sequence>
<evidence type="ECO:0000256" key="16">
    <source>
        <dbReference type="SAM" id="Phobius"/>
    </source>
</evidence>
<dbReference type="GO" id="GO:0008270">
    <property type="term" value="F:zinc ion binding"/>
    <property type="evidence" value="ECO:0007669"/>
    <property type="project" value="UniProtKB-KW"/>
</dbReference>
<evidence type="ECO:0000256" key="5">
    <source>
        <dbReference type="ARBA" id="ARBA00022679"/>
    </source>
</evidence>
<comment type="catalytic activity">
    <reaction evidence="1">
        <text>S-ubiquitinyl-[E2 ubiquitin-conjugating enzyme]-L-cysteine + [acceptor protein]-L-lysine = [E2 ubiquitin-conjugating enzyme]-L-cysteine + N(6)-ubiquitinyl-[acceptor protein]-L-lysine.</text>
        <dbReference type="EC" id="2.3.2.27"/>
    </reaction>
</comment>
<evidence type="ECO:0000256" key="2">
    <source>
        <dbReference type="ARBA" id="ARBA00004167"/>
    </source>
</evidence>
<evidence type="ECO:0000259" key="17">
    <source>
        <dbReference type="PROSITE" id="PS50089"/>
    </source>
</evidence>
<keyword evidence="8 14" id="KW-0863">Zinc-finger</keyword>
<dbReference type="PANTHER" id="PTHR45768:SF16">
    <property type="entry name" value="E3 UBIQUITIN-PROTEIN LIGASE ATL4"/>
    <property type="match status" value="1"/>
</dbReference>
<dbReference type="CDD" id="cd16461">
    <property type="entry name" value="RING-H2_EL5-like"/>
    <property type="match status" value="1"/>
</dbReference>
<dbReference type="Pfam" id="PF13639">
    <property type="entry name" value="zf-RING_2"/>
    <property type="match status" value="1"/>
</dbReference>
<evidence type="ECO:0000256" key="15">
    <source>
        <dbReference type="SAM" id="MobiDB-lite"/>
    </source>
</evidence>
<keyword evidence="9" id="KW-0833">Ubl conjugation pathway</keyword>
<gene>
    <name evidence="18" type="ORF">QN277_022952</name>
</gene>
<dbReference type="GO" id="GO:0016020">
    <property type="term" value="C:membrane"/>
    <property type="evidence" value="ECO:0007669"/>
    <property type="project" value="UniProtKB-SubCell"/>
</dbReference>
<feature type="region of interest" description="Disordered" evidence="15">
    <location>
        <begin position="1"/>
        <end position="30"/>
    </location>
</feature>
<organism evidence="18 19">
    <name type="scientific">Acacia crassicarpa</name>
    <name type="common">northern wattle</name>
    <dbReference type="NCBI Taxonomy" id="499986"/>
    <lineage>
        <taxon>Eukaryota</taxon>
        <taxon>Viridiplantae</taxon>
        <taxon>Streptophyta</taxon>
        <taxon>Embryophyta</taxon>
        <taxon>Tracheophyta</taxon>
        <taxon>Spermatophyta</taxon>
        <taxon>Magnoliopsida</taxon>
        <taxon>eudicotyledons</taxon>
        <taxon>Gunneridae</taxon>
        <taxon>Pentapetalae</taxon>
        <taxon>rosids</taxon>
        <taxon>fabids</taxon>
        <taxon>Fabales</taxon>
        <taxon>Fabaceae</taxon>
        <taxon>Caesalpinioideae</taxon>
        <taxon>mimosoid clade</taxon>
        <taxon>Acacieae</taxon>
        <taxon>Acacia</taxon>
    </lineage>
</organism>
<evidence type="ECO:0000256" key="1">
    <source>
        <dbReference type="ARBA" id="ARBA00000900"/>
    </source>
</evidence>
<keyword evidence="6 16" id="KW-0812">Transmembrane</keyword>
<keyword evidence="5" id="KW-0808">Transferase</keyword>
<keyword evidence="12 16" id="KW-0472">Membrane</keyword>
<dbReference type="Proteomes" id="UP001293593">
    <property type="component" value="Unassembled WGS sequence"/>
</dbReference>
<keyword evidence="7" id="KW-0479">Metal-binding</keyword>
<name>A0AAE1MMI4_9FABA</name>
<dbReference type="SMART" id="SM00184">
    <property type="entry name" value="RING"/>
    <property type="match status" value="1"/>
</dbReference>
<dbReference type="EMBL" id="JAWXYG010000006">
    <property type="protein sequence ID" value="KAK4269845.1"/>
    <property type="molecule type" value="Genomic_DNA"/>
</dbReference>
<evidence type="ECO:0000256" key="7">
    <source>
        <dbReference type="ARBA" id="ARBA00022723"/>
    </source>
</evidence>
<evidence type="ECO:0000256" key="11">
    <source>
        <dbReference type="ARBA" id="ARBA00022989"/>
    </source>
</evidence>
<keyword evidence="10" id="KW-0862">Zinc</keyword>
<dbReference type="InterPro" id="IPR013083">
    <property type="entry name" value="Znf_RING/FYVE/PHD"/>
</dbReference>
<comment type="caution">
    <text evidence="18">The sequence shown here is derived from an EMBL/GenBank/DDBJ whole genome shotgun (WGS) entry which is preliminary data.</text>
</comment>
<dbReference type="PANTHER" id="PTHR45768">
    <property type="entry name" value="E3 UBIQUITIN-PROTEIN LIGASE RNF13-LIKE"/>
    <property type="match status" value="1"/>
</dbReference>
<evidence type="ECO:0000256" key="12">
    <source>
        <dbReference type="ARBA" id="ARBA00023136"/>
    </source>
</evidence>
<comment type="subcellular location">
    <subcellularLocation>
        <location evidence="2">Membrane</location>
        <topology evidence="2">Single-pass membrane protein</topology>
    </subcellularLocation>
</comment>
<dbReference type="InterPro" id="IPR001841">
    <property type="entry name" value="Znf_RING"/>
</dbReference>
<dbReference type="SUPFAM" id="SSF57850">
    <property type="entry name" value="RING/U-box"/>
    <property type="match status" value="1"/>
</dbReference>
<dbReference type="Gene3D" id="3.30.40.10">
    <property type="entry name" value="Zinc/RING finger domain, C3HC4 (zinc finger)"/>
    <property type="match status" value="1"/>
</dbReference>
<accession>A0AAE1MMI4</accession>
<evidence type="ECO:0000256" key="10">
    <source>
        <dbReference type="ARBA" id="ARBA00022833"/>
    </source>
</evidence>
<proteinExistence type="inferred from homology"/>
<dbReference type="EC" id="2.3.2.27" evidence="4"/>
<reference evidence="18" key="1">
    <citation type="submission" date="2023-10" db="EMBL/GenBank/DDBJ databases">
        <title>Chromosome-level genome of the transformable northern wattle, Acacia crassicarpa.</title>
        <authorList>
            <person name="Massaro I."/>
            <person name="Sinha N.R."/>
            <person name="Poethig S."/>
            <person name="Leichty A.R."/>
        </authorList>
    </citation>
    <scope>NUCLEOTIDE SEQUENCE</scope>
    <source>
        <strain evidence="18">Acra3RX</strain>
        <tissue evidence="18">Leaf</tissue>
    </source>
</reference>
<evidence type="ECO:0000256" key="9">
    <source>
        <dbReference type="ARBA" id="ARBA00022786"/>
    </source>
</evidence>
<evidence type="ECO:0000256" key="3">
    <source>
        <dbReference type="ARBA" id="ARBA00004906"/>
    </source>
</evidence>
<protein>
    <recommendedName>
        <fullName evidence="4">RING-type E3 ubiquitin transferase</fullName>
        <ecNumber evidence="4">2.3.2.27</ecNumber>
    </recommendedName>
</protein>
<evidence type="ECO:0000313" key="19">
    <source>
        <dbReference type="Proteomes" id="UP001293593"/>
    </source>
</evidence>
<dbReference type="PROSITE" id="PS50089">
    <property type="entry name" value="ZF_RING_2"/>
    <property type="match status" value="1"/>
</dbReference>
<keyword evidence="19" id="KW-1185">Reference proteome</keyword>
<feature type="compositionally biased region" description="Polar residues" evidence="15">
    <location>
        <begin position="17"/>
        <end position="30"/>
    </location>
</feature>
<evidence type="ECO:0000256" key="14">
    <source>
        <dbReference type="PROSITE-ProRule" id="PRU00175"/>
    </source>
</evidence>
<evidence type="ECO:0000256" key="8">
    <source>
        <dbReference type="ARBA" id="ARBA00022771"/>
    </source>
</evidence>
<feature type="region of interest" description="Disordered" evidence="15">
    <location>
        <begin position="267"/>
        <end position="288"/>
    </location>
</feature>
<comment type="pathway">
    <text evidence="3">Protein modification; protein ubiquitination.</text>
</comment>
<keyword evidence="11 16" id="KW-1133">Transmembrane helix</keyword>
<feature type="domain" description="RING-type" evidence="17">
    <location>
        <begin position="147"/>
        <end position="189"/>
    </location>
</feature>
<dbReference type="FunFam" id="3.30.40.10:FF:000187">
    <property type="entry name" value="E3 ubiquitin-protein ligase ATL6"/>
    <property type="match status" value="1"/>
</dbReference>
<feature type="transmembrane region" description="Helical" evidence="16">
    <location>
        <begin position="46"/>
        <end position="67"/>
    </location>
</feature>